<gene>
    <name evidence="1" type="ORF">ACFYQT_40315</name>
</gene>
<dbReference type="EMBL" id="JBIAJP010000021">
    <property type="protein sequence ID" value="MFF0009643.1"/>
    <property type="molecule type" value="Genomic_DNA"/>
</dbReference>
<evidence type="ECO:0000313" key="2">
    <source>
        <dbReference type="Proteomes" id="UP001601422"/>
    </source>
</evidence>
<organism evidence="1 2">
    <name type="scientific">Streptomyces tibetensis</name>
    <dbReference type="NCBI Taxonomy" id="2382123"/>
    <lineage>
        <taxon>Bacteria</taxon>
        <taxon>Bacillati</taxon>
        <taxon>Actinomycetota</taxon>
        <taxon>Actinomycetes</taxon>
        <taxon>Kitasatosporales</taxon>
        <taxon>Streptomycetaceae</taxon>
        <taxon>Streptomyces</taxon>
    </lineage>
</organism>
<dbReference type="Proteomes" id="UP001601422">
    <property type="component" value="Unassembled WGS sequence"/>
</dbReference>
<keyword evidence="2" id="KW-1185">Reference proteome</keyword>
<protein>
    <submittedName>
        <fullName evidence="1">Uncharacterized protein</fullName>
    </submittedName>
</protein>
<accession>A0ABW6NA44</accession>
<dbReference type="RefSeq" id="WP_389835643.1">
    <property type="nucleotide sequence ID" value="NZ_JBIAJP010000021.1"/>
</dbReference>
<proteinExistence type="predicted"/>
<sequence>MDAHHVPTGDLGSDYVQPADRPAAWAAMAAGLANDGRTTSQIADALCVDEPTATRLLALAGRAA</sequence>
<reference evidence="1 2" key="1">
    <citation type="submission" date="2024-10" db="EMBL/GenBank/DDBJ databases">
        <title>The Natural Products Discovery Center: Release of the First 8490 Sequenced Strains for Exploring Actinobacteria Biosynthetic Diversity.</title>
        <authorList>
            <person name="Kalkreuter E."/>
            <person name="Kautsar S.A."/>
            <person name="Yang D."/>
            <person name="Bader C.D."/>
            <person name="Teijaro C.N."/>
            <person name="Fluegel L."/>
            <person name="Davis C.M."/>
            <person name="Simpson J.R."/>
            <person name="Lauterbach L."/>
            <person name="Steele A.D."/>
            <person name="Gui C."/>
            <person name="Meng S."/>
            <person name="Li G."/>
            <person name="Viehrig K."/>
            <person name="Ye F."/>
            <person name="Su P."/>
            <person name="Kiefer A.F."/>
            <person name="Nichols A."/>
            <person name="Cepeda A.J."/>
            <person name="Yan W."/>
            <person name="Fan B."/>
            <person name="Jiang Y."/>
            <person name="Adhikari A."/>
            <person name="Zheng C.-J."/>
            <person name="Schuster L."/>
            <person name="Cowan T.M."/>
            <person name="Smanski M.J."/>
            <person name="Chevrette M.G."/>
            <person name="De Carvalho L.P.S."/>
            <person name="Shen B."/>
        </authorList>
    </citation>
    <scope>NUCLEOTIDE SEQUENCE [LARGE SCALE GENOMIC DNA]</scope>
    <source>
        <strain evidence="1 2">NPDC005497</strain>
    </source>
</reference>
<comment type="caution">
    <text evidence="1">The sequence shown here is derived from an EMBL/GenBank/DDBJ whole genome shotgun (WGS) entry which is preliminary data.</text>
</comment>
<evidence type="ECO:0000313" key="1">
    <source>
        <dbReference type="EMBL" id="MFF0009643.1"/>
    </source>
</evidence>
<name>A0ABW6NA44_9ACTN</name>